<accession>A0A507CAI8</accession>
<feature type="region of interest" description="Disordered" evidence="2">
    <location>
        <begin position="764"/>
        <end position="783"/>
    </location>
</feature>
<dbReference type="OrthoDB" id="10528100at2759"/>
<evidence type="ECO:0000256" key="1">
    <source>
        <dbReference type="SAM" id="Coils"/>
    </source>
</evidence>
<feature type="compositionally biased region" description="Gly residues" evidence="2">
    <location>
        <begin position="773"/>
        <end position="783"/>
    </location>
</feature>
<feature type="coiled-coil region" evidence="1">
    <location>
        <begin position="286"/>
        <end position="395"/>
    </location>
</feature>
<feature type="compositionally biased region" description="Low complexity" evidence="2">
    <location>
        <begin position="11"/>
        <end position="26"/>
    </location>
</feature>
<reference evidence="3 4" key="1">
    <citation type="journal article" date="2019" name="Sci. Rep.">
        <title>Comparative genomics of chytrid fungi reveal insights into the obligate biotrophic and pathogenic lifestyle of Synchytrium endobioticum.</title>
        <authorList>
            <person name="van de Vossenberg B.T.L.H."/>
            <person name="Warris S."/>
            <person name="Nguyen H.D.T."/>
            <person name="van Gent-Pelzer M.P.E."/>
            <person name="Joly D.L."/>
            <person name="van de Geest H.C."/>
            <person name="Bonants P.J.M."/>
            <person name="Smith D.S."/>
            <person name="Levesque C.A."/>
            <person name="van der Lee T.A.J."/>
        </authorList>
    </citation>
    <scope>NUCLEOTIDE SEQUENCE [LARGE SCALE GENOMIC DNA]</scope>
    <source>
        <strain evidence="3 4">JEL517</strain>
    </source>
</reference>
<feature type="region of interest" description="Disordered" evidence="2">
    <location>
        <begin position="1"/>
        <end position="33"/>
    </location>
</feature>
<gene>
    <name evidence="3" type="ORF">SmJEL517_g00084</name>
</gene>
<protein>
    <submittedName>
        <fullName evidence="3">Uncharacterized protein</fullName>
    </submittedName>
</protein>
<proteinExistence type="predicted"/>
<comment type="caution">
    <text evidence="3">The sequence shown here is derived from an EMBL/GenBank/DDBJ whole genome shotgun (WGS) entry which is preliminary data.</text>
</comment>
<feature type="coiled-coil region" evidence="1">
    <location>
        <begin position="661"/>
        <end position="764"/>
    </location>
</feature>
<feature type="coiled-coil region" evidence="1">
    <location>
        <begin position="490"/>
        <end position="524"/>
    </location>
</feature>
<dbReference type="EMBL" id="QEAO01000001">
    <property type="protein sequence ID" value="TPX38067.1"/>
    <property type="molecule type" value="Genomic_DNA"/>
</dbReference>
<keyword evidence="1" id="KW-0175">Coiled coil</keyword>
<organism evidence="3 4">
    <name type="scientific">Synchytrium microbalum</name>
    <dbReference type="NCBI Taxonomy" id="1806994"/>
    <lineage>
        <taxon>Eukaryota</taxon>
        <taxon>Fungi</taxon>
        <taxon>Fungi incertae sedis</taxon>
        <taxon>Chytridiomycota</taxon>
        <taxon>Chytridiomycota incertae sedis</taxon>
        <taxon>Chytridiomycetes</taxon>
        <taxon>Synchytriales</taxon>
        <taxon>Synchytriaceae</taxon>
        <taxon>Synchytrium</taxon>
    </lineage>
</organism>
<evidence type="ECO:0000313" key="3">
    <source>
        <dbReference type="EMBL" id="TPX38067.1"/>
    </source>
</evidence>
<name>A0A507CAI8_9FUNG</name>
<feature type="coiled-coil region" evidence="1">
    <location>
        <begin position="206"/>
        <end position="233"/>
    </location>
</feature>
<dbReference type="STRING" id="1806994.A0A507CAI8"/>
<dbReference type="RefSeq" id="XP_031027782.1">
    <property type="nucleotide sequence ID" value="XM_031166014.1"/>
</dbReference>
<dbReference type="GeneID" id="42001311"/>
<keyword evidence="4" id="KW-1185">Reference proteome</keyword>
<dbReference type="AlphaFoldDB" id="A0A507CAI8"/>
<evidence type="ECO:0000313" key="4">
    <source>
        <dbReference type="Proteomes" id="UP000319731"/>
    </source>
</evidence>
<sequence length="783" mass="87152">MPTTVVKPNGVPTTSASVAAPSSQQQIPLPKPNRTVPQLVPTVNQQMVPTSSGVVSETSPGSSSAVAYIMPQNYPQMPTSQNEYQQQYASTPMGPPMGAEYQQQYATTPMGAQIASRAPIGAPSYPMQPAYAGDPIAYYSELQRQASQYQYIPIPLPEAYSADAGNRSSILSTAPVGAIQPGGVIQPGPMPMSSYTLRNDPWKLRVGQLEAELRRARDEIDEKTAMLDSLQTHTHESIVRDADQQETIDTLRRELTTAMLEFARESSEMRERTRAAETNKGDPVIVRTLEAKVVELERKLSESRRATLSRADQIGFDTIEDLQAKVVDLEGVLSITQEELSNSIHLKEAYDRNAMGQAIRIRQLEERCNLLQNLCKQIEDRAQDADMNRMRANAQQALDAASPAPITDKSHLDLDSAIVALTAAEARIAVLDEEVSKLTTKSQEHELAHLTANHELEELRNIYESEKVINARHIQDLESTKSSKAYDLRIKQHTDEAVRLQGRLDRLESDLKRSVDELQRVQDENSILSNGFNATKSELDMLKSLMTKTPASALSEGEVSLLRSDNARLRKHKIDLEQHSQQAFQVYNEMVALIEERDGQIENLESILDSYQKSGFTLEDGGTIDASATERIISELADSRSKLTSLEAQNSVLHSMLSQQRTQMTDEIRKLRVDLDVAERAASEANARLSSRTLNGSQAAASQEQENIIANLRIALQNKTEDFRELKQMMDQLTEELSSREKNMTEMQRRYSTLQKRNIELLERGPGARVERGPGGMAGERGK</sequence>
<dbReference type="Proteomes" id="UP000319731">
    <property type="component" value="Unassembled WGS sequence"/>
</dbReference>
<evidence type="ECO:0000256" key="2">
    <source>
        <dbReference type="SAM" id="MobiDB-lite"/>
    </source>
</evidence>